<keyword evidence="3" id="KW-1003">Cell membrane</keyword>
<dbReference type="Gene3D" id="1.20.1250.20">
    <property type="entry name" value="MFS general substrate transporter like domains"/>
    <property type="match status" value="2"/>
</dbReference>
<evidence type="ECO:0000313" key="8">
    <source>
        <dbReference type="EMBL" id="OGF37648.1"/>
    </source>
</evidence>
<comment type="subcellular location">
    <subcellularLocation>
        <location evidence="1">Cell membrane</location>
        <topology evidence="1">Multi-pass membrane protein</topology>
    </subcellularLocation>
</comment>
<dbReference type="EMBL" id="MFGM01000018">
    <property type="protein sequence ID" value="OGF37648.1"/>
    <property type="molecule type" value="Genomic_DNA"/>
</dbReference>
<evidence type="ECO:0000256" key="5">
    <source>
        <dbReference type="ARBA" id="ARBA00022989"/>
    </source>
</evidence>
<keyword evidence="4 7" id="KW-0812">Transmembrane</keyword>
<dbReference type="PANTHER" id="PTHR23517">
    <property type="entry name" value="RESISTANCE PROTEIN MDTM, PUTATIVE-RELATED-RELATED"/>
    <property type="match status" value="1"/>
</dbReference>
<feature type="transmembrane region" description="Helical" evidence="7">
    <location>
        <begin position="68"/>
        <end position="85"/>
    </location>
</feature>
<evidence type="ECO:0000256" key="2">
    <source>
        <dbReference type="ARBA" id="ARBA00022448"/>
    </source>
</evidence>
<dbReference type="InterPro" id="IPR050171">
    <property type="entry name" value="MFS_Transporters"/>
</dbReference>
<feature type="transmembrane region" description="Helical" evidence="7">
    <location>
        <begin position="159"/>
        <end position="176"/>
    </location>
</feature>
<feature type="transmembrane region" description="Helical" evidence="7">
    <location>
        <begin position="264"/>
        <end position="287"/>
    </location>
</feature>
<feature type="transmembrane region" description="Helical" evidence="7">
    <location>
        <begin position="232"/>
        <end position="258"/>
    </location>
</feature>
<feature type="transmembrane region" description="Helical" evidence="7">
    <location>
        <begin position="97"/>
        <end position="115"/>
    </location>
</feature>
<evidence type="ECO:0000256" key="4">
    <source>
        <dbReference type="ARBA" id="ARBA00022692"/>
    </source>
</evidence>
<reference evidence="8 9" key="1">
    <citation type="journal article" date="2016" name="Nat. Commun.">
        <title>Thousands of microbial genomes shed light on interconnected biogeochemical processes in an aquifer system.</title>
        <authorList>
            <person name="Anantharaman K."/>
            <person name="Brown C.T."/>
            <person name="Hug L.A."/>
            <person name="Sharon I."/>
            <person name="Castelle C.J."/>
            <person name="Probst A.J."/>
            <person name="Thomas B.C."/>
            <person name="Singh A."/>
            <person name="Wilkins M.J."/>
            <person name="Karaoz U."/>
            <person name="Brodie E.L."/>
            <person name="Williams K.H."/>
            <person name="Hubbard S.S."/>
            <person name="Banfield J.F."/>
        </authorList>
    </citation>
    <scope>NUCLEOTIDE SEQUENCE [LARGE SCALE GENOMIC DNA]</scope>
</reference>
<dbReference type="InterPro" id="IPR036259">
    <property type="entry name" value="MFS_trans_sf"/>
</dbReference>
<evidence type="ECO:0000256" key="1">
    <source>
        <dbReference type="ARBA" id="ARBA00004651"/>
    </source>
</evidence>
<dbReference type="Proteomes" id="UP000178656">
    <property type="component" value="Unassembled WGS sequence"/>
</dbReference>
<evidence type="ECO:0000313" key="9">
    <source>
        <dbReference type="Proteomes" id="UP000178656"/>
    </source>
</evidence>
<feature type="transmembrane region" description="Helical" evidence="7">
    <location>
        <begin position="121"/>
        <end position="139"/>
    </location>
</feature>
<dbReference type="AlphaFoldDB" id="A0A1F5TFG0"/>
<name>A0A1F5TFG0_9BACT</name>
<feature type="transmembrane region" description="Helical" evidence="7">
    <location>
        <begin position="182"/>
        <end position="206"/>
    </location>
</feature>
<evidence type="ECO:0000256" key="6">
    <source>
        <dbReference type="ARBA" id="ARBA00023136"/>
    </source>
</evidence>
<feature type="transmembrane region" description="Helical" evidence="7">
    <location>
        <begin position="307"/>
        <end position="328"/>
    </location>
</feature>
<dbReference type="SUPFAM" id="SSF103473">
    <property type="entry name" value="MFS general substrate transporter"/>
    <property type="match status" value="1"/>
</dbReference>
<feature type="transmembrane region" description="Helical" evidence="7">
    <location>
        <begin position="38"/>
        <end position="56"/>
    </location>
</feature>
<evidence type="ECO:0000256" key="7">
    <source>
        <dbReference type="SAM" id="Phobius"/>
    </source>
</evidence>
<comment type="caution">
    <text evidence="8">The sequence shown here is derived from an EMBL/GenBank/DDBJ whole genome shotgun (WGS) entry which is preliminary data.</text>
</comment>
<evidence type="ECO:0000256" key="3">
    <source>
        <dbReference type="ARBA" id="ARBA00022475"/>
    </source>
</evidence>
<keyword evidence="2" id="KW-0813">Transport</keyword>
<proteinExistence type="predicted"/>
<organism evidence="8 9">
    <name type="scientific">Candidatus Falkowbacteria bacterium RIFOXYC2_FULL_48_21</name>
    <dbReference type="NCBI Taxonomy" id="1798005"/>
    <lineage>
        <taxon>Bacteria</taxon>
        <taxon>Candidatus Falkowiibacteriota</taxon>
    </lineage>
</organism>
<accession>A0A1F5TFG0</accession>
<feature type="transmembrane region" description="Helical" evidence="7">
    <location>
        <begin position="368"/>
        <end position="398"/>
    </location>
</feature>
<keyword evidence="5 7" id="KW-1133">Transmembrane helix</keyword>
<sequence length="401" mass="46226">MYRHQPHYPHNHGLISIVKDWREAKLSSALDFLYANRILQDLAGGLLGIFLPILLYKAFNCSLYKTGLFYLAGWGIWFFVAPLGAKVMSRIGMKRSLIISVLVGWSWYFLANKFLQDSSLVWLGLMIVAITVERMFYWIPYHTDFAKFTNKKMRGRQMTFLYSLSALLHIFLPFISGEILTYYGFGILFSAALVVYLLSVIPLFFIPDIRETYSFSYLQTYRELFRRIHRRLLFSYGADGMQNVVGMVVWPLFIWLLLDKNYQVVGLISSFIIFANVILTLLMGDFVDKLDKRRLLRWGSVLNSLGWIFKMFVGTGFQVFIASTYHGFANIVMRTPYEVMMYEKAADSGHYIDEYTVLRELSLTLGRVLMVGVLFLVFFLTGSLVYPFLVAALAALVVSVV</sequence>
<evidence type="ECO:0008006" key="10">
    <source>
        <dbReference type="Google" id="ProtNLM"/>
    </source>
</evidence>
<keyword evidence="6 7" id="KW-0472">Membrane</keyword>
<dbReference type="GO" id="GO:0005886">
    <property type="term" value="C:plasma membrane"/>
    <property type="evidence" value="ECO:0007669"/>
    <property type="project" value="UniProtKB-SubCell"/>
</dbReference>
<gene>
    <name evidence="8" type="ORF">A2482_02195</name>
</gene>
<protein>
    <recommendedName>
        <fullName evidence="10">Major facilitator superfamily (MFS) profile domain-containing protein</fullName>
    </recommendedName>
</protein>